<feature type="coiled-coil region" evidence="1">
    <location>
        <begin position="176"/>
        <end position="210"/>
    </location>
</feature>
<dbReference type="AlphaFoldDB" id="A0A1G7H6A7"/>
<accession>A0A1G7H6A7</accession>
<sequence>MSDLEMEDFDLDFSPQLPDKARPPLWYYDADVAQSYKSIVDVALVAFEKKLAFTRGLKPGRTVKIKEWKLVAATLNKAAGLNEGHLRNKDRRDVLRTVEFIGSLNTRLEAAIKARSLSNARPSATERKAAYSALLEKYRKLEQIKLSEYAKAAFEQNMADRLASQNHSYVSLFQQNNRLLENNAKLDEDVERLQGKLVEAYEEISRLKDQLRTKFQMKVAE</sequence>
<name>A0A1G7H6A7_9RHOB</name>
<organism evidence="2 3">
    <name type="scientific">Sulfitobacter delicatus</name>
    <dbReference type="NCBI Taxonomy" id="218672"/>
    <lineage>
        <taxon>Bacteria</taxon>
        <taxon>Pseudomonadati</taxon>
        <taxon>Pseudomonadota</taxon>
        <taxon>Alphaproteobacteria</taxon>
        <taxon>Rhodobacterales</taxon>
        <taxon>Roseobacteraceae</taxon>
        <taxon>Sulfitobacter</taxon>
    </lineage>
</organism>
<keyword evidence="3" id="KW-1185">Reference proteome</keyword>
<proteinExistence type="predicted"/>
<evidence type="ECO:0000313" key="3">
    <source>
        <dbReference type="Proteomes" id="UP000199399"/>
    </source>
</evidence>
<dbReference type="RefSeq" id="WP_093737966.1">
    <property type="nucleotide sequence ID" value="NZ_FNBP01000001.1"/>
</dbReference>
<dbReference type="EMBL" id="FNBP01000001">
    <property type="protein sequence ID" value="SDE95853.1"/>
    <property type="molecule type" value="Genomic_DNA"/>
</dbReference>
<evidence type="ECO:0000256" key="1">
    <source>
        <dbReference type="SAM" id="Coils"/>
    </source>
</evidence>
<keyword evidence="1" id="KW-0175">Coiled coil</keyword>
<evidence type="ECO:0000313" key="2">
    <source>
        <dbReference type="EMBL" id="SDE95853.1"/>
    </source>
</evidence>
<reference evidence="3" key="1">
    <citation type="submission" date="2016-10" db="EMBL/GenBank/DDBJ databases">
        <authorList>
            <person name="Varghese N."/>
            <person name="Submissions S."/>
        </authorList>
    </citation>
    <scope>NUCLEOTIDE SEQUENCE [LARGE SCALE GENOMIC DNA]</scope>
    <source>
        <strain evidence="3">DSM 16477</strain>
    </source>
</reference>
<dbReference type="STRING" id="218672.SAMN04489759_1017"/>
<gene>
    <name evidence="2" type="ORF">SAMN04489759_1017</name>
</gene>
<protein>
    <submittedName>
        <fullName evidence="2">Uncharacterized protein</fullName>
    </submittedName>
</protein>
<dbReference type="Proteomes" id="UP000199399">
    <property type="component" value="Unassembled WGS sequence"/>
</dbReference>